<dbReference type="GO" id="GO:0045892">
    <property type="term" value="P:negative regulation of DNA-templated transcription"/>
    <property type="evidence" value="ECO:0007669"/>
    <property type="project" value="TreeGrafter"/>
</dbReference>
<dbReference type="PROSITE" id="PS51078">
    <property type="entry name" value="ICLR_ED"/>
    <property type="match status" value="1"/>
</dbReference>
<dbReference type="InterPro" id="IPR036388">
    <property type="entry name" value="WH-like_DNA-bd_sf"/>
</dbReference>
<dbReference type="SUPFAM" id="SSF55781">
    <property type="entry name" value="GAF domain-like"/>
    <property type="match status" value="1"/>
</dbReference>
<dbReference type="PANTHER" id="PTHR30136:SF24">
    <property type="entry name" value="HTH-TYPE TRANSCRIPTIONAL REPRESSOR ALLR"/>
    <property type="match status" value="1"/>
</dbReference>
<evidence type="ECO:0000256" key="1">
    <source>
        <dbReference type="ARBA" id="ARBA00023015"/>
    </source>
</evidence>
<dbReference type="InterPro" id="IPR005471">
    <property type="entry name" value="Tscrpt_reg_IclR_N"/>
</dbReference>
<dbReference type="EMBL" id="QRDY01000003">
    <property type="protein sequence ID" value="RED63927.1"/>
    <property type="molecule type" value="Genomic_DNA"/>
</dbReference>
<name>A0A3D9IQG0_9BACL</name>
<evidence type="ECO:0000256" key="2">
    <source>
        <dbReference type="ARBA" id="ARBA00023125"/>
    </source>
</evidence>
<keyword evidence="7" id="KW-1185">Reference proteome</keyword>
<dbReference type="InterPro" id="IPR050707">
    <property type="entry name" value="HTH_MetabolicPath_Reg"/>
</dbReference>
<gene>
    <name evidence="6" type="ORF">DFP95_103168</name>
</gene>
<evidence type="ECO:0000256" key="3">
    <source>
        <dbReference type="ARBA" id="ARBA00023163"/>
    </source>
</evidence>
<evidence type="ECO:0000259" key="4">
    <source>
        <dbReference type="PROSITE" id="PS51077"/>
    </source>
</evidence>
<feature type="domain" description="IclR-ED" evidence="5">
    <location>
        <begin position="82"/>
        <end position="266"/>
    </location>
</feature>
<evidence type="ECO:0000313" key="7">
    <source>
        <dbReference type="Proteomes" id="UP000256869"/>
    </source>
</evidence>
<sequence>MSDHEPAVLDQKAGESRYAIESVMKTLQVLFSFCEPPYRFSIGELETITGLSKNQVFRSLKSLEEFGLLRMEPGGYYLVTAIAYNLSLAAEPDAPLEEVAQPIMVQLQQETGETVNLCCLLEGQSTIIARRHSKQGIRLMSRLGQRSALNAGAGPKAMLAFLSPDEQETVLGMLPHYQKLTEKTITDPNLLRVELDEIRKRGYSISDQDFEWGAIGVGAPIFGRNGNVIGAISAGGPVSRVGQQSLARLGQLTVEAAGKISRILGYLPGNDGERIMKPGL</sequence>
<keyword evidence="1" id="KW-0805">Transcription regulation</keyword>
<evidence type="ECO:0000259" key="5">
    <source>
        <dbReference type="PROSITE" id="PS51078"/>
    </source>
</evidence>
<comment type="caution">
    <text evidence="6">The sequence shown here is derived from an EMBL/GenBank/DDBJ whole genome shotgun (WGS) entry which is preliminary data.</text>
</comment>
<dbReference type="Gene3D" id="3.30.450.40">
    <property type="match status" value="1"/>
</dbReference>
<reference evidence="6 7" key="1">
    <citation type="submission" date="2018-07" db="EMBL/GenBank/DDBJ databases">
        <title>Genomic Encyclopedia of Type Strains, Phase III (KMG-III): the genomes of soil and plant-associated and newly described type strains.</title>
        <authorList>
            <person name="Whitman W."/>
        </authorList>
    </citation>
    <scope>NUCLEOTIDE SEQUENCE [LARGE SCALE GENOMIC DNA]</scope>
    <source>
        <strain evidence="6 7">CECT 8236</strain>
    </source>
</reference>
<dbReference type="Pfam" id="PF01614">
    <property type="entry name" value="IclR_C"/>
    <property type="match status" value="1"/>
</dbReference>
<dbReference type="InterPro" id="IPR014757">
    <property type="entry name" value="Tscrpt_reg_IclR_C"/>
</dbReference>
<dbReference type="InterPro" id="IPR036390">
    <property type="entry name" value="WH_DNA-bd_sf"/>
</dbReference>
<evidence type="ECO:0000313" key="6">
    <source>
        <dbReference type="EMBL" id="RED63927.1"/>
    </source>
</evidence>
<dbReference type="PANTHER" id="PTHR30136">
    <property type="entry name" value="HELIX-TURN-HELIX TRANSCRIPTIONAL REGULATOR, ICLR FAMILY"/>
    <property type="match status" value="1"/>
</dbReference>
<dbReference type="InterPro" id="IPR029016">
    <property type="entry name" value="GAF-like_dom_sf"/>
</dbReference>
<dbReference type="SMART" id="SM00346">
    <property type="entry name" value="HTH_ICLR"/>
    <property type="match status" value="1"/>
</dbReference>
<proteinExistence type="predicted"/>
<dbReference type="SUPFAM" id="SSF46785">
    <property type="entry name" value="Winged helix' DNA-binding domain"/>
    <property type="match status" value="1"/>
</dbReference>
<keyword evidence="2" id="KW-0238">DNA-binding</keyword>
<organism evidence="6 7">
    <name type="scientific">Cohnella lupini</name>
    <dbReference type="NCBI Taxonomy" id="1294267"/>
    <lineage>
        <taxon>Bacteria</taxon>
        <taxon>Bacillati</taxon>
        <taxon>Bacillota</taxon>
        <taxon>Bacilli</taxon>
        <taxon>Bacillales</taxon>
        <taxon>Paenibacillaceae</taxon>
        <taxon>Cohnella</taxon>
    </lineage>
</organism>
<dbReference type="RefSeq" id="WP_220376355.1">
    <property type="nucleotide sequence ID" value="NZ_QRDY01000003.1"/>
</dbReference>
<dbReference type="GO" id="GO:0003677">
    <property type="term" value="F:DNA binding"/>
    <property type="evidence" value="ECO:0007669"/>
    <property type="project" value="UniProtKB-KW"/>
</dbReference>
<feature type="domain" description="HTH iclR-type" evidence="4">
    <location>
        <begin position="20"/>
        <end position="80"/>
    </location>
</feature>
<dbReference type="Gene3D" id="1.10.10.10">
    <property type="entry name" value="Winged helix-like DNA-binding domain superfamily/Winged helix DNA-binding domain"/>
    <property type="match status" value="1"/>
</dbReference>
<dbReference type="AlphaFoldDB" id="A0A3D9IQG0"/>
<protein>
    <submittedName>
        <fullName evidence="6">IclR family transcriptional regulator</fullName>
    </submittedName>
</protein>
<keyword evidence="3" id="KW-0804">Transcription</keyword>
<dbReference type="PROSITE" id="PS51077">
    <property type="entry name" value="HTH_ICLR"/>
    <property type="match status" value="1"/>
</dbReference>
<accession>A0A3D9IQG0</accession>
<dbReference type="GO" id="GO:0003700">
    <property type="term" value="F:DNA-binding transcription factor activity"/>
    <property type="evidence" value="ECO:0007669"/>
    <property type="project" value="TreeGrafter"/>
</dbReference>
<dbReference type="Pfam" id="PF09339">
    <property type="entry name" value="HTH_IclR"/>
    <property type="match status" value="1"/>
</dbReference>
<dbReference type="Proteomes" id="UP000256869">
    <property type="component" value="Unassembled WGS sequence"/>
</dbReference>